<keyword evidence="1" id="KW-1133">Transmembrane helix</keyword>
<dbReference type="RefSeq" id="WP_036343253.1">
    <property type="nucleotide sequence ID" value="NZ_JALN02000001.1"/>
</dbReference>
<accession>A0A064CPE8</accession>
<evidence type="ECO:0000313" key="3">
    <source>
        <dbReference type="Proteomes" id="UP000022835"/>
    </source>
</evidence>
<dbReference type="AlphaFoldDB" id="A0A064CPE8"/>
<evidence type="ECO:0000256" key="1">
    <source>
        <dbReference type="SAM" id="Phobius"/>
    </source>
</evidence>
<feature type="transmembrane region" description="Helical" evidence="1">
    <location>
        <begin position="184"/>
        <end position="205"/>
    </location>
</feature>
<gene>
    <name evidence="2" type="ORF">Y900_017025</name>
</gene>
<dbReference type="Proteomes" id="UP000022835">
    <property type="component" value="Unassembled WGS sequence"/>
</dbReference>
<keyword evidence="1" id="KW-0472">Membrane</keyword>
<feature type="transmembrane region" description="Helical" evidence="1">
    <location>
        <begin position="56"/>
        <end position="78"/>
    </location>
</feature>
<organism evidence="2 3">
    <name type="scientific">Mycolicibacterium aromaticivorans JS19b1 = JCM 16368</name>
    <dbReference type="NCBI Taxonomy" id="1440774"/>
    <lineage>
        <taxon>Bacteria</taxon>
        <taxon>Bacillati</taxon>
        <taxon>Actinomycetota</taxon>
        <taxon>Actinomycetes</taxon>
        <taxon>Mycobacteriales</taxon>
        <taxon>Mycobacteriaceae</taxon>
        <taxon>Mycolicibacterium</taxon>
    </lineage>
</organism>
<dbReference type="EMBL" id="JALN02000001">
    <property type="protein sequence ID" value="KDF00599.1"/>
    <property type="molecule type" value="Genomic_DNA"/>
</dbReference>
<dbReference type="eggNOG" id="ENOG502Z9Y5">
    <property type="taxonomic scope" value="Bacteria"/>
</dbReference>
<feature type="transmembrane region" description="Helical" evidence="1">
    <location>
        <begin position="382"/>
        <end position="402"/>
    </location>
</feature>
<feature type="transmembrane region" description="Helical" evidence="1">
    <location>
        <begin position="12"/>
        <end position="36"/>
    </location>
</feature>
<feature type="transmembrane region" description="Helical" evidence="1">
    <location>
        <begin position="344"/>
        <end position="370"/>
    </location>
</feature>
<sequence>MSIGRREAVAVTVGVLLVVAAFVVPHLHLGIVTPLINSSPAQIKSFADTAPIFGWWNAHVGWGTVPAILIGLAAVIWGATLARRLPWRSLTLAVWATSMLWAFSLAMIDGWQRGFAGRLTAKHEYLNQVPTITDIPVAVRTFASRILDFQPNSWITHVSGHPPGALLTFVWLDRIGLGGGAWAGLWCLLFGSSAAAAIVVAVRALNGEQTARLVAPFVSVAPTAIWIAVSADGYFAGVAAWGIALLALAVRRTVRLPPLVAVAAGLVLGWAIFLNYGLALMAVPALAVLICASSWRGAIRVLIPAALGALAVVGVFAIAGFWWFDGYTLVQQRYWQGIALNRPFQYWSWANLASVVCAIGLGSVAGIGRVFDIAAIRRRSGLHLLILAALMAILFADLSMLSKAETERIWLPFEVWLTAAGALLPVRAHRWWLGLNVIGALLLNHFILTNW</sequence>
<evidence type="ECO:0000313" key="2">
    <source>
        <dbReference type="EMBL" id="KDF00599.1"/>
    </source>
</evidence>
<feature type="transmembrane region" description="Helical" evidence="1">
    <location>
        <begin position="431"/>
        <end position="448"/>
    </location>
</feature>
<reference evidence="2" key="1">
    <citation type="submission" date="2014-05" db="EMBL/GenBank/DDBJ databases">
        <title>Genome sequence of Mycobacterium aromaticivorans strain JS19b1T (= DSM 45407T).</title>
        <authorList>
            <person name="Kwak Y."/>
            <person name="Park G.-S."/>
            <person name="Li Q.X."/>
            <person name="Lee S.-E."/>
            <person name="Shin J.-H."/>
        </authorList>
    </citation>
    <scope>NUCLEOTIDE SEQUENCE [LARGE SCALE GENOMIC DNA]</scope>
    <source>
        <strain evidence="2">JS19b1</strain>
    </source>
</reference>
<keyword evidence="3" id="KW-1185">Reference proteome</keyword>
<name>A0A064CPE8_9MYCO</name>
<keyword evidence="1" id="KW-0812">Transmembrane</keyword>
<dbReference type="STRING" id="1440774.Y900_017025"/>
<feature type="transmembrane region" description="Helical" evidence="1">
    <location>
        <begin position="225"/>
        <end position="249"/>
    </location>
</feature>
<comment type="caution">
    <text evidence="2">The sequence shown here is derived from an EMBL/GenBank/DDBJ whole genome shotgun (WGS) entry which is preliminary data.</text>
</comment>
<proteinExistence type="predicted"/>
<feature type="transmembrane region" description="Helical" evidence="1">
    <location>
        <begin position="302"/>
        <end position="324"/>
    </location>
</feature>
<feature type="transmembrane region" description="Helical" evidence="1">
    <location>
        <begin position="90"/>
        <end position="108"/>
    </location>
</feature>
<dbReference type="OrthoDB" id="5242248at2"/>
<protein>
    <submittedName>
        <fullName evidence="2">Membrane protein</fullName>
    </submittedName>
</protein>